<protein>
    <submittedName>
        <fullName evidence="2">Uncharacterized protein</fullName>
    </submittedName>
</protein>
<feature type="region of interest" description="Disordered" evidence="1">
    <location>
        <begin position="1"/>
        <end position="29"/>
    </location>
</feature>
<reference evidence="2 3" key="1">
    <citation type="submission" date="2011-11" db="EMBL/GenBank/DDBJ databases">
        <title>Complete sequence of Granulicella mallensis MP5ACTX8.</title>
        <authorList>
            <consortium name="US DOE Joint Genome Institute"/>
            <person name="Lucas S."/>
            <person name="Copeland A."/>
            <person name="Lapidus A."/>
            <person name="Cheng J.-F."/>
            <person name="Goodwin L."/>
            <person name="Pitluck S."/>
            <person name="Peters L."/>
            <person name="Lu M."/>
            <person name="Detter J.C."/>
            <person name="Han C."/>
            <person name="Tapia R."/>
            <person name="Land M."/>
            <person name="Hauser L."/>
            <person name="Kyrpides N."/>
            <person name="Ivanova N."/>
            <person name="Mikhailova N."/>
            <person name="Pagani I."/>
            <person name="Rawat S."/>
            <person name="Mannisto M."/>
            <person name="Haggblom M."/>
            <person name="Woyke T."/>
        </authorList>
    </citation>
    <scope>NUCLEOTIDE SEQUENCE [LARGE SCALE GENOMIC DNA]</scope>
    <source>
        <strain evidence="3">ATCC BAA-1857 / DSM 23137 / MP5ACTX8</strain>
    </source>
</reference>
<gene>
    <name evidence="2" type="ordered locus">AciX8_2991</name>
</gene>
<dbReference type="EMBL" id="CP003130">
    <property type="protein sequence ID" value="AEU37294.1"/>
    <property type="molecule type" value="Genomic_DNA"/>
</dbReference>
<keyword evidence="3" id="KW-1185">Reference proteome</keyword>
<dbReference type="HOGENOM" id="CLU_2752158_0_0_0"/>
<dbReference type="STRING" id="682795.AciX8_2991"/>
<dbReference type="KEGG" id="gma:AciX8_2991"/>
<evidence type="ECO:0000313" key="2">
    <source>
        <dbReference type="EMBL" id="AEU37294.1"/>
    </source>
</evidence>
<evidence type="ECO:0000256" key="1">
    <source>
        <dbReference type="SAM" id="MobiDB-lite"/>
    </source>
</evidence>
<sequence length="70" mass="7297">MGDYSIDPTGTNPSGATSQQGTSAANAAQPSAWDLLVQRAQSLRPLGSQFGQTANAYQQKSINYLHGDGV</sequence>
<proteinExistence type="predicted"/>
<name>G8NRD6_GRAMM</name>
<dbReference type="AlphaFoldDB" id="G8NRD6"/>
<feature type="compositionally biased region" description="Polar residues" evidence="1">
    <location>
        <begin position="8"/>
        <end position="29"/>
    </location>
</feature>
<organism evidence="2 3">
    <name type="scientific">Granulicella mallensis (strain ATCC BAA-1857 / DSM 23137 / MP5ACTX8)</name>
    <dbReference type="NCBI Taxonomy" id="682795"/>
    <lineage>
        <taxon>Bacteria</taxon>
        <taxon>Pseudomonadati</taxon>
        <taxon>Acidobacteriota</taxon>
        <taxon>Terriglobia</taxon>
        <taxon>Terriglobales</taxon>
        <taxon>Acidobacteriaceae</taxon>
        <taxon>Granulicella</taxon>
    </lineage>
</organism>
<accession>G8NRD6</accession>
<dbReference type="Proteomes" id="UP000007113">
    <property type="component" value="Chromosome"/>
</dbReference>
<evidence type="ECO:0000313" key="3">
    <source>
        <dbReference type="Proteomes" id="UP000007113"/>
    </source>
</evidence>